<gene>
    <name evidence="2" type="ORF">FBZ96_1068</name>
</gene>
<sequence>MHVTTTFETQGLVEQLDPAALAAAAAADEPDAFEAPAPIVRTSRKSVLALSACALAIAINGAAAVYTLPSILPALNVSRLAELLPRRETPPPPKPDPVVAALKDIQSAQQQHTASLQANNDLAQQNAAALQQDTMVLLSLRQSITDERVDVRKISSQLSTLISKVDSLQNVMMSDMTSSIRKANARYGFSAAMRKRLLTRQTKPLGPVPVGGALGPVSVGGAPLSMPAATAAPES</sequence>
<evidence type="ECO:0000256" key="1">
    <source>
        <dbReference type="SAM" id="Phobius"/>
    </source>
</evidence>
<dbReference type="RefSeq" id="WP_186467580.1">
    <property type="nucleotide sequence ID" value="NZ_VITK01000006.1"/>
</dbReference>
<feature type="transmembrane region" description="Helical" evidence="1">
    <location>
        <begin position="47"/>
        <end position="68"/>
    </location>
</feature>
<evidence type="ECO:0000313" key="2">
    <source>
        <dbReference type="EMBL" id="TWA96957.1"/>
    </source>
</evidence>
<dbReference type="EMBL" id="VITK01000006">
    <property type="protein sequence ID" value="TWA96957.1"/>
    <property type="molecule type" value="Genomic_DNA"/>
</dbReference>
<dbReference type="Proteomes" id="UP000319949">
    <property type="component" value="Unassembled WGS sequence"/>
</dbReference>
<protein>
    <submittedName>
        <fullName evidence="2">Uncharacterized protein</fullName>
    </submittedName>
</protein>
<proteinExistence type="predicted"/>
<comment type="caution">
    <text evidence="2">The sequence shown here is derived from an EMBL/GenBank/DDBJ whole genome shotgun (WGS) entry which is preliminary data.</text>
</comment>
<keyword evidence="1" id="KW-1133">Transmembrane helix</keyword>
<keyword evidence="3" id="KW-1185">Reference proteome</keyword>
<name>A0A560DIM4_9BRAD</name>
<evidence type="ECO:0000313" key="3">
    <source>
        <dbReference type="Proteomes" id="UP000319949"/>
    </source>
</evidence>
<dbReference type="AlphaFoldDB" id="A0A560DIM4"/>
<keyword evidence="1" id="KW-0472">Membrane</keyword>
<reference evidence="2 3" key="1">
    <citation type="submission" date="2019-06" db="EMBL/GenBank/DDBJ databases">
        <title>Genomic Encyclopedia of Type Strains, Phase IV (KMG-V): Genome sequencing to study the core and pangenomes of soil and plant-associated prokaryotes.</title>
        <authorList>
            <person name="Whitman W."/>
        </authorList>
    </citation>
    <scope>NUCLEOTIDE SEQUENCE [LARGE SCALE GENOMIC DNA]</scope>
    <source>
        <strain evidence="2 3">BR 510</strain>
    </source>
</reference>
<keyword evidence="1" id="KW-0812">Transmembrane</keyword>
<accession>A0A560DIM4</accession>
<organism evidence="2 3">
    <name type="scientific">Bradyrhizobium stylosanthis</name>
    <dbReference type="NCBI Taxonomy" id="1803665"/>
    <lineage>
        <taxon>Bacteria</taxon>
        <taxon>Pseudomonadati</taxon>
        <taxon>Pseudomonadota</taxon>
        <taxon>Alphaproteobacteria</taxon>
        <taxon>Hyphomicrobiales</taxon>
        <taxon>Nitrobacteraceae</taxon>
        <taxon>Bradyrhizobium</taxon>
    </lineage>
</organism>